<evidence type="ECO:0000256" key="1">
    <source>
        <dbReference type="SAM" id="MobiDB-lite"/>
    </source>
</evidence>
<protein>
    <submittedName>
        <fullName evidence="2">Uncharacterized protein</fullName>
    </submittedName>
</protein>
<dbReference type="VEuPathDB" id="CryptoDB:Cvel_25356"/>
<evidence type="ECO:0000313" key="2">
    <source>
        <dbReference type="EMBL" id="CEM40514.1"/>
    </source>
</evidence>
<accession>A0A0G4H9Q4</accession>
<name>A0A0G4H9Q4_9ALVE</name>
<gene>
    <name evidence="2" type="ORF">Cvel_25356</name>
</gene>
<sequence length="902" mass="99954">MITQIRNRSFEVGSENTSVDFSAAVVSVAREKSRFNVSNDLPGMMMGDETAEGGGMGLGLGDLSAEGMGAYGGRDSDSMERERRGRMLDSLRRALDRKEAEQVMLTEMLLRHGDLMDNLEFEGRQALQEERERLRCLLVLLDYEAEFLKQRVPDSDPLSEGFGAAVVSALNVAGMRSSEGPNMRVQNWVSFFSSGSLVEPFMEALAVFVRDRIQMPSMDPGHALVENMNLVMRVTEVAKTLLSSLSQIRDSIARHVHVTDHQLKTREREGLPHPGRLLPTAPPLPSYEHSRWALSGSLITAFEQIEALNKMVAQRLTALQSPEETVIRWFTSFSDFCSDQGLFVLGSSMRAAQPPPEWPNGRDIQEANEADHKRLSETFQALSFCEDIVWTWKSRCGLDQIPSMNEQLPSQYLEKSFAFAQIADAVESLVSAAITSAFRSTEATMEWEGVGMGMGQVSGGYRVELRWCLFELFKILEAQLRAGGDAVLGQGGSGDCVVVTRVFDELEKNGLKELLLAVPFQDHEELWKAVSNRLNEDGNLAWISAFLNGKRSAASEILDESQKLQGVQTRDWAQVESTAAKMTTGIYACDRAEQAAVSLLARRAELTLRRRDQKRQYEACSGEEVMFQRVGPRRRMAPEGEGDAAPMDVDGQEMGEREGLGSGQNSEMFRHPAAWTAAGQEMLDALPLFVEDLPEENRVTAAAQARNSALILSLRRCRAQAEGLGPLFGLRDPQTVSLGDDDVMQNGRRVLSVVCAAFVGPRTCKPLPARVISLFGSMVTLLSDLICDEFFNDDFPDELGKKAFENLFECAIEHDVLKEFFSGESVSEARKNNSLSALLLFTLARTKGLVREGSRLWDSAREIVARFAFNGRGGRGTLPTRDQKLVLEGLIVSAEARWTRPT</sequence>
<feature type="region of interest" description="Disordered" evidence="1">
    <location>
        <begin position="634"/>
        <end position="666"/>
    </location>
</feature>
<dbReference type="AlphaFoldDB" id="A0A0G4H9Q4"/>
<dbReference type="EMBL" id="CDMZ01002052">
    <property type="protein sequence ID" value="CEM40514.1"/>
    <property type="molecule type" value="Genomic_DNA"/>
</dbReference>
<organism evidence="2">
    <name type="scientific">Chromera velia CCMP2878</name>
    <dbReference type="NCBI Taxonomy" id="1169474"/>
    <lineage>
        <taxon>Eukaryota</taxon>
        <taxon>Sar</taxon>
        <taxon>Alveolata</taxon>
        <taxon>Colpodellida</taxon>
        <taxon>Chromeraceae</taxon>
        <taxon>Chromera</taxon>
    </lineage>
</organism>
<reference evidence="2" key="1">
    <citation type="submission" date="2014-11" db="EMBL/GenBank/DDBJ databases">
        <authorList>
            <person name="Otto D Thomas"/>
            <person name="Naeem Raeece"/>
        </authorList>
    </citation>
    <scope>NUCLEOTIDE SEQUENCE</scope>
</reference>
<proteinExistence type="predicted"/>